<sequence length="147" mass="17739">MTDNQKINEEIRNYKLFKIQRIRTKIQNYSEILSDIEQFKKSHFATNALSYFNYVAPVLMLFLISKNSSEPNGNYEGLLYFVLLIFIINAVYQSYHNVLLRKKFGDFEEKVQDTIDHFQSESEKQITNYEFFIEELQKEEMRFKTFK</sequence>
<proteinExistence type="predicted"/>
<gene>
    <name evidence="2" type="ORF">QO192_00410</name>
</gene>
<reference evidence="2 3" key="1">
    <citation type="submission" date="2023-05" db="EMBL/GenBank/DDBJ databases">
        <title>Adaptations of aquatic viruses from atmosphere-close ecosystems of the Central Arctic Ocean.</title>
        <authorList>
            <person name="Rahlff J."/>
            <person name="Holmfeldt K."/>
        </authorList>
    </citation>
    <scope>NUCLEOTIDE SEQUENCE [LARGE SCALE GENOMIC DNA]</scope>
    <source>
        <strain evidence="2 3">Arc14</strain>
    </source>
</reference>
<name>A0ABV4K7V6_9FLAO</name>
<comment type="caution">
    <text evidence="2">The sequence shown here is derived from an EMBL/GenBank/DDBJ whole genome shotgun (WGS) entry which is preliminary data.</text>
</comment>
<feature type="transmembrane region" description="Helical" evidence="1">
    <location>
        <begin position="48"/>
        <end position="65"/>
    </location>
</feature>
<feature type="transmembrane region" description="Helical" evidence="1">
    <location>
        <begin position="77"/>
        <end position="95"/>
    </location>
</feature>
<keyword evidence="3" id="KW-1185">Reference proteome</keyword>
<keyword evidence="1" id="KW-0812">Transmembrane</keyword>
<protein>
    <recommendedName>
        <fullName evidence="4">SMODS and SLOG-associating 2TM effector domain-containing protein</fullName>
    </recommendedName>
</protein>
<accession>A0ABV4K7V6</accession>
<dbReference type="Proteomes" id="UP001568894">
    <property type="component" value="Unassembled WGS sequence"/>
</dbReference>
<dbReference type="RefSeq" id="WP_371567167.1">
    <property type="nucleotide sequence ID" value="NZ_JASMRN010000001.1"/>
</dbReference>
<keyword evidence="1" id="KW-1133">Transmembrane helix</keyword>
<keyword evidence="1" id="KW-0472">Membrane</keyword>
<evidence type="ECO:0000256" key="1">
    <source>
        <dbReference type="SAM" id="Phobius"/>
    </source>
</evidence>
<evidence type="ECO:0008006" key="4">
    <source>
        <dbReference type="Google" id="ProtNLM"/>
    </source>
</evidence>
<evidence type="ECO:0000313" key="3">
    <source>
        <dbReference type="Proteomes" id="UP001568894"/>
    </source>
</evidence>
<dbReference type="EMBL" id="JASMRN010000001">
    <property type="protein sequence ID" value="MEZ7513733.1"/>
    <property type="molecule type" value="Genomic_DNA"/>
</dbReference>
<organism evidence="2 3">
    <name type="scientific">Flavobacterium frigidarium</name>
    <dbReference type="NCBI Taxonomy" id="99286"/>
    <lineage>
        <taxon>Bacteria</taxon>
        <taxon>Pseudomonadati</taxon>
        <taxon>Bacteroidota</taxon>
        <taxon>Flavobacteriia</taxon>
        <taxon>Flavobacteriales</taxon>
        <taxon>Flavobacteriaceae</taxon>
        <taxon>Flavobacterium</taxon>
    </lineage>
</organism>
<evidence type="ECO:0000313" key="2">
    <source>
        <dbReference type="EMBL" id="MEZ7513733.1"/>
    </source>
</evidence>